<dbReference type="Pfam" id="PF11459">
    <property type="entry name" value="AbiEi_3"/>
    <property type="match status" value="1"/>
</dbReference>
<dbReference type="Proteomes" id="UP000032210">
    <property type="component" value="Unassembled WGS sequence"/>
</dbReference>
<proteinExistence type="predicted"/>
<name>A0A0D0TL65_PSEFL</name>
<evidence type="ECO:0000259" key="1">
    <source>
        <dbReference type="Pfam" id="PF17194"/>
    </source>
</evidence>
<feature type="domain" description="Transcriptional regulator AbiEi antitoxin N-terminal" evidence="1">
    <location>
        <begin position="2"/>
        <end position="91"/>
    </location>
</feature>
<dbReference type="InterPro" id="IPR021561">
    <property type="entry name" value="AbiEi_3"/>
</dbReference>
<comment type="caution">
    <text evidence="2">The sequence shown here is derived from an EMBL/GenBank/DDBJ whole genome shotgun (WGS) entry which is preliminary data.</text>
</comment>
<dbReference type="PATRIC" id="fig|294.125.peg.1917"/>
<dbReference type="InterPro" id="IPR033455">
    <property type="entry name" value="AbiEi_3_N"/>
</dbReference>
<evidence type="ECO:0000313" key="2">
    <source>
        <dbReference type="EMBL" id="KIR22744.1"/>
    </source>
</evidence>
<accession>A0A0D0TL65</accession>
<evidence type="ECO:0000313" key="3">
    <source>
        <dbReference type="Proteomes" id="UP000032210"/>
    </source>
</evidence>
<organism evidence="2 3">
    <name type="scientific">Pseudomonas fluorescens</name>
    <dbReference type="NCBI Taxonomy" id="294"/>
    <lineage>
        <taxon>Bacteria</taxon>
        <taxon>Pseudomonadati</taxon>
        <taxon>Pseudomonadota</taxon>
        <taxon>Gammaproteobacteria</taxon>
        <taxon>Pseudomonadales</taxon>
        <taxon>Pseudomonadaceae</taxon>
        <taxon>Pseudomonas</taxon>
    </lineage>
</organism>
<reference evidence="2 3" key="1">
    <citation type="submission" date="2015-01" db="EMBL/GenBank/DDBJ databases">
        <title>Genome sequence of the beneficial rhizobacterium Pseudomonas fluorescens 2-79.</title>
        <authorList>
            <person name="Thuermer A."/>
            <person name="Daniel R."/>
        </authorList>
    </citation>
    <scope>NUCLEOTIDE SEQUENCE [LARGE SCALE GENOMIC DNA]</scope>
    <source>
        <strain evidence="2 3">2-79</strain>
    </source>
</reference>
<dbReference type="EMBL" id="JXCQ01000012">
    <property type="protein sequence ID" value="KIR22744.1"/>
    <property type="molecule type" value="Genomic_DNA"/>
</dbReference>
<sequence>MKINHLLAEWPPGSIATQAWLHEHGVGPSLIQKYQHTGWVERVGHGAWKRSGDDLDWHGGVSALQQDATVQIWPGGATALSLAGYSHYLTFGKQTVDLFGTPEALLPGWFRKHEWEAQVNFYRGALFAELEDMALQVFQVPYRQFALKISTPERAVLELIHQSDDEMLFSGVADVLSGLATLSPKRLQKLLEACNSIRVKRVFLLLARNANHAWYGRIDRSSIDMGKGKRQIIRGGRLDKEFLITVPERFANAT</sequence>
<gene>
    <name evidence="2" type="ORF">PFLU3_18680</name>
</gene>
<dbReference type="RefSeq" id="WP_043048027.1">
    <property type="nucleotide sequence ID" value="NZ_JXCQ01000012.1"/>
</dbReference>
<protein>
    <recommendedName>
        <fullName evidence="1">Transcriptional regulator AbiEi antitoxin N-terminal domain-containing protein</fullName>
    </recommendedName>
</protein>
<dbReference type="Pfam" id="PF17194">
    <property type="entry name" value="AbiEi_3_N"/>
    <property type="match status" value="1"/>
</dbReference>
<dbReference type="AlphaFoldDB" id="A0A0D0TL65"/>